<evidence type="ECO:0000313" key="1">
    <source>
        <dbReference type="EMBL" id="DAG03566.1"/>
    </source>
</evidence>
<name>A0A8S5VA45_9CAUD</name>
<proteinExistence type="predicted"/>
<reference evidence="1" key="1">
    <citation type="journal article" date="2021" name="Proc. Natl. Acad. Sci. U.S.A.">
        <title>A Catalog of Tens of Thousands of Viruses from Human Metagenomes Reveals Hidden Associations with Chronic Diseases.</title>
        <authorList>
            <person name="Tisza M.J."/>
            <person name="Buck C.B."/>
        </authorList>
    </citation>
    <scope>NUCLEOTIDE SEQUENCE</scope>
    <source>
        <strain evidence="1">CtVOP12</strain>
    </source>
</reference>
<accession>A0A8S5VA45</accession>
<organism evidence="1">
    <name type="scientific">Siphoviridae sp. ctVOP12</name>
    <dbReference type="NCBI Taxonomy" id="2825531"/>
    <lineage>
        <taxon>Viruses</taxon>
        <taxon>Duplodnaviria</taxon>
        <taxon>Heunggongvirae</taxon>
        <taxon>Uroviricota</taxon>
        <taxon>Caudoviricetes</taxon>
    </lineage>
</organism>
<sequence>MSHTPWVSPDTWGFFCCTQFQYPVKRKSAQITSVCFGYYFKFLRKTFFRSDYRLKPKMQIQSF</sequence>
<protein>
    <submittedName>
        <fullName evidence="1">Uncharacterized protein</fullName>
    </submittedName>
</protein>
<dbReference type="EMBL" id="BK016231">
    <property type="protein sequence ID" value="DAG03566.1"/>
    <property type="molecule type" value="Genomic_DNA"/>
</dbReference>